<protein>
    <submittedName>
        <fullName evidence="13">Porin</fullName>
    </submittedName>
</protein>
<evidence type="ECO:0000313" key="14">
    <source>
        <dbReference type="Proteomes" id="UP000254537"/>
    </source>
</evidence>
<keyword evidence="8" id="KW-0626">Porin</keyword>
<dbReference type="PANTHER" id="PTHR34501">
    <property type="entry name" value="PROTEIN YDDL-RELATED"/>
    <property type="match status" value="1"/>
</dbReference>
<dbReference type="RefSeq" id="WP_115434183.1">
    <property type="nucleotide sequence ID" value="NZ_CP031337.1"/>
</dbReference>
<dbReference type="CDD" id="cd00342">
    <property type="entry name" value="gram_neg_porins"/>
    <property type="match status" value="1"/>
</dbReference>
<dbReference type="Gene3D" id="2.40.160.10">
    <property type="entry name" value="Porin"/>
    <property type="match status" value="1"/>
</dbReference>
<feature type="domain" description="Porin" evidence="12">
    <location>
        <begin position="8"/>
        <end position="316"/>
    </location>
</feature>
<dbReference type="EMBL" id="CP031337">
    <property type="protein sequence ID" value="AXK40255.1"/>
    <property type="molecule type" value="Genomic_DNA"/>
</dbReference>
<accession>A0A345Y8K3</accession>
<evidence type="ECO:0000256" key="6">
    <source>
        <dbReference type="ARBA" id="ARBA00022729"/>
    </source>
</evidence>
<dbReference type="PANTHER" id="PTHR34501:SF9">
    <property type="entry name" value="MAJOR OUTER MEMBRANE PROTEIN P.IA"/>
    <property type="match status" value="1"/>
</dbReference>
<proteinExistence type="predicted"/>
<dbReference type="PRINTS" id="PR00182">
    <property type="entry name" value="ECOLNEIPORIN"/>
</dbReference>
<keyword evidence="7" id="KW-0406">Ion transport</keyword>
<dbReference type="PRINTS" id="PR00184">
    <property type="entry name" value="NEISSPPORIN"/>
</dbReference>
<dbReference type="InterPro" id="IPR023614">
    <property type="entry name" value="Porin_dom_sf"/>
</dbReference>
<evidence type="ECO:0000313" key="13">
    <source>
        <dbReference type="EMBL" id="AXK40255.1"/>
    </source>
</evidence>
<evidence type="ECO:0000256" key="2">
    <source>
        <dbReference type="ARBA" id="ARBA00011233"/>
    </source>
</evidence>
<keyword evidence="4" id="KW-1134">Transmembrane beta strand</keyword>
<dbReference type="SUPFAM" id="SSF56935">
    <property type="entry name" value="Porins"/>
    <property type="match status" value="1"/>
</dbReference>
<dbReference type="GO" id="GO:0015288">
    <property type="term" value="F:porin activity"/>
    <property type="evidence" value="ECO:0007669"/>
    <property type="project" value="UniProtKB-KW"/>
</dbReference>
<keyword evidence="6 11" id="KW-0732">Signal</keyword>
<dbReference type="OrthoDB" id="5289162at2"/>
<gene>
    <name evidence="13" type="ORF">DWG20_12890</name>
</gene>
<dbReference type="InterPro" id="IPR001702">
    <property type="entry name" value="Porin_Gram-ve"/>
</dbReference>
<comment type="subcellular location">
    <subcellularLocation>
        <location evidence="1">Cell outer membrane</location>
        <topology evidence="1">Multi-pass membrane protein</topology>
    </subcellularLocation>
</comment>
<evidence type="ECO:0000256" key="1">
    <source>
        <dbReference type="ARBA" id="ARBA00004571"/>
    </source>
</evidence>
<sequence length="348" mass="36532">MHNYKKLALIVAGALALPAAAHADVTIYGFVSAGIDSLKTETTAGVKATQTRVTDNTSRIGFKGNEDLGNGLKAIWQVEQQIQIDGAADQTTGTFGTRNTFVGLQGGFGTALLGHYDSAYKRLTDVGLNLMGDTAADVQGSSNIYSRRETRLKNSVHYTSPSFSGFQAGISYGADEDAAKSADFVSLGANYTNGGLKVGAGYDVEGDKINGTVNDRKAYKAAAGYKFAFGTFIGAGFEQVKVDNVTAADTKQNDWLVAAGQDIGALQLVASYGKLGKLKGHATPDTAKAKQWVVGANYNLSKRTQLKAYATKVENESGASVRVDTLASTGFAAGTDQTVYGLGLKHSF</sequence>
<dbReference type="InterPro" id="IPR033900">
    <property type="entry name" value="Gram_neg_porin_domain"/>
</dbReference>
<keyword evidence="9" id="KW-0472">Membrane</keyword>
<dbReference type="AlphaFoldDB" id="A0A345Y8K3"/>
<evidence type="ECO:0000256" key="9">
    <source>
        <dbReference type="ARBA" id="ARBA00023136"/>
    </source>
</evidence>
<comment type="subunit">
    <text evidence="2">Homotrimer.</text>
</comment>
<evidence type="ECO:0000259" key="12">
    <source>
        <dbReference type="Pfam" id="PF13609"/>
    </source>
</evidence>
<keyword evidence="5" id="KW-0812">Transmembrane</keyword>
<dbReference type="Pfam" id="PF13609">
    <property type="entry name" value="Porin_4"/>
    <property type="match status" value="1"/>
</dbReference>
<reference evidence="13 14" key="1">
    <citation type="submission" date="2018-07" db="EMBL/GenBank/DDBJ databases">
        <title>Crenobacter cavernae sp. nov., isolated from a karst cave.</title>
        <authorList>
            <person name="Zhu H."/>
        </authorList>
    </citation>
    <scope>NUCLEOTIDE SEQUENCE [LARGE SCALE GENOMIC DNA]</scope>
    <source>
        <strain evidence="13 14">K1W11S-77</strain>
    </source>
</reference>
<evidence type="ECO:0000256" key="4">
    <source>
        <dbReference type="ARBA" id="ARBA00022452"/>
    </source>
</evidence>
<feature type="signal peptide" evidence="11">
    <location>
        <begin position="1"/>
        <end position="23"/>
    </location>
</feature>
<dbReference type="InterPro" id="IPR050298">
    <property type="entry name" value="Gram-neg_bact_OMP"/>
</dbReference>
<evidence type="ECO:0000256" key="10">
    <source>
        <dbReference type="ARBA" id="ARBA00023237"/>
    </source>
</evidence>
<keyword evidence="3" id="KW-0813">Transport</keyword>
<dbReference type="GO" id="GO:0034220">
    <property type="term" value="P:monoatomic ion transmembrane transport"/>
    <property type="evidence" value="ECO:0007669"/>
    <property type="project" value="InterPro"/>
</dbReference>
<dbReference type="KEGG" id="ccah:DWG20_12890"/>
<keyword evidence="10" id="KW-0998">Cell outer membrane</keyword>
<name>A0A345Y8K3_9NEIS</name>
<organism evidence="13 14">
    <name type="scientific">Crenobacter cavernae</name>
    <dbReference type="NCBI Taxonomy" id="2290923"/>
    <lineage>
        <taxon>Bacteria</taxon>
        <taxon>Pseudomonadati</taxon>
        <taxon>Pseudomonadota</taxon>
        <taxon>Betaproteobacteria</taxon>
        <taxon>Neisseriales</taxon>
        <taxon>Neisseriaceae</taxon>
        <taxon>Crenobacter</taxon>
    </lineage>
</organism>
<dbReference type="GO" id="GO:0009279">
    <property type="term" value="C:cell outer membrane"/>
    <property type="evidence" value="ECO:0007669"/>
    <property type="project" value="UniProtKB-SubCell"/>
</dbReference>
<dbReference type="Proteomes" id="UP000254537">
    <property type="component" value="Chromosome"/>
</dbReference>
<dbReference type="GO" id="GO:0046930">
    <property type="term" value="C:pore complex"/>
    <property type="evidence" value="ECO:0007669"/>
    <property type="project" value="UniProtKB-KW"/>
</dbReference>
<evidence type="ECO:0000256" key="7">
    <source>
        <dbReference type="ARBA" id="ARBA00023065"/>
    </source>
</evidence>
<evidence type="ECO:0000256" key="8">
    <source>
        <dbReference type="ARBA" id="ARBA00023114"/>
    </source>
</evidence>
<evidence type="ECO:0000256" key="3">
    <source>
        <dbReference type="ARBA" id="ARBA00022448"/>
    </source>
</evidence>
<dbReference type="InterPro" id="IPR002299">
    <property type="entry name" value="Porin_Neis"/>
</dbReference>
<evidence type="ECO:0000256" key="5">
    <source>
        <dbReference type="ARBA" id="ARBA00022692"/>
    </source>
</evidence>
<evidence type="ECO:0000256" key="11">
    <source>
        <dbReference type="SAM" id="SignalP"/>
    </source>
</evidence>
<feature type="chain" id="PRO_5016839554" evidence="11">
    <location>
        <begin position="24"/>
        <end position="348"/>
    </location>
</feature>